<evidence type="ECO:0000313" key="3">
    <source>
        <dbReference type="Proteomes" id="UP000366872"/>
    </source>
</evidence>
<protein>
    <submittedName>
        <fullName evidence="2">Uncharacterized protein</fullName>
    </submittedName>
</protein>
<evidence type="ECO:0000256" key="1">
    <source>
        <dbReference type="SAM" id="Phobius"/>
    </source>
</evidence>
<dbReference type="RefSeq" id="WP_136080405.1">
    <property type="nucleotide sequence ID" value="NZ_CAAHFG010000002.1"/>
</dbReference>
<gene>
    <name evidence="2" type="ORF">PDESU_03348</name>
</gene>
<keyword evidence="1" id="KW-0472">Membrane</keyword>
<feature type="transmembrane region" description="Helical" evidence="1">
    <location>
        <begin position="81"/>
        <end position="99"/>
    </location>
</feature>
<sequence>MKTQRFFCKDCNEYRKCEGRTPSHILHLLLSIITGGIWLIVWLILLLKPQAWHCATCGSRRIAKHHELSEAIKNKRQANPVAILIGLLAGIAIGFWLMLSGG</sequence>
<name>A0A6C2U4M2_PONDE</name>
<proteinExistence type="predicted"/>
<accession>A0A6C2U4M2</accession>
<dbReference type="AlphaFoldDB" id="A0A6C2U4M2"/>
<keyword evidence="1" id="KW-1133">Transmembrane helix</keyword>
<dbReference type="Proteomes" id="UP000366872">
    <property type="component" value="Unassembled WGS sequence"/>
</dbReference>
<organism evidence="2 3">
    <name type="scientific">Pontiella desulfatans</name>
    <dbReference type="NCBI Taxonomy" id="2750659"/>
    <lineage>
        <taxon>Bacteria</taxon>
        <taxon>Pseudomonadati</taxon>
        <taxon>Kiritimatiellota</taxon>
        <taxon>Kiritimatiellia</taxon>
        <taxon>Kiritimatiellales</taxon>
        <taxon>Pontiellaceae</taxon>
        <taxon>Pontiella</taxon>
    </lineage>
</organism>
<keyword evidence="3" id="KW-1185">Reference proteome</keyword>
<feature type="transmembrane region" description="Helical" evidence="1">
    <location>
        <begin position="25"/>
        <end position="47"/>
    </location>
</feature>
<evidence type="ECO:0000313" key="2">
    <source>
        <dbReference type="EMBL" id="VGO14779.1"/>
    </source>
</evidence>
<keyword evidence="1" id="KW-0812">Transmembrane</keyword>
<reference evidence="2 3" key="1">
    <citation type="submission" date="2019-04" db="EMBL/GenBank/DDBJ databases">
        <authorList>
            <person name="Van Vliet M D."/>
        </authorList>
    </citation>
    <scope>NUCLEOTIDE SEQUENCE [LARGE SCALE GENOMIC DNA]</scope>
    <source>
        <strain evidence="2 3">F1</strain>
    </source>
</reference>
<dbReference type="EMBL" id="CAAHFG010000002">
    <property type="protein sequence ID" value="VGO14779.1"/>
    <property type="molecule type" value="Genomic_DNA"/>
</dbReference>